<evidence type="ECO:0000256" key="1">
    <source>
        <dbReference type="ARBA" id="ARBA00001971"/>
    </source>
</evidence>
<keyword evidence="4" id="KW-0479">Metal-binding</keyword>
<dbReference type="InterPro" id="IPR014710">
    <property type="entry name" value="RmlC-like_jellyroll"/>
</dbReference>
<dbReference type="Proteomes" id="UP000434172">
    <property type="component" value="Unassembled WGS sequence"/>
</dbReference>
<evidence type="ECO:0000256" key="7">
    <source>
        <dbReference type="ARBA" id="ARBA00023033"/>
    </source>
</evidence>
<dbReference type="InterPro" id="IPR036396">
    <property type="entry name" value="Cyt_P450_sf"/>
</dbReference>
<dbReference type="Gene3D" id="1.10.630.10">
    <property type="entry name" value="Cytochrome P450"/>
    <property type="match status" value="1"/>
</dbReference>
<dbReference type="GO" id="GO:0004497">
    <property type="term" value="F:monooxygenase activity"/>
    <property type="evidence" value="ECO:0007669"/>
    <property type="project" value="UniProtKB-KW"/>
</dbReference>
<dbReference type="SUPFAM" id="SSF51182">
    <property type="entry name" value="RmlC-like cupins"/>
    <property type="match status" value="1"/>
</dbReference>
<gene>
    <name evidence="8" type="ORF">GQ607_012347</name>
</gene>
<keyword evidence="9" id="KW-1185">Reference proteome</keyword>
<keyword evidence="3" id="KW-0349">Heme</keyword>
<dbReference type="GO" id="GO:0020037">
    <property type="term" value="F:heme binding"/>
    <property type="evidence" value="ECO:0007669"/>
    <property type="project" value="InterPro"/>
</dbReference>
<keyword evidence="7 8" id="KW-0503">Monooxygenase</keyword>
<evidence type="ECO:0000256" key="3">
    <source>
        <dbReference type="ARBA" id="ARBA00022617"/>
    </source>
</evidence>
<dbReference type="PRINTS" id="PR00463">
    <property type="entry name" value="EP450I"/>
</dbReference>
<evidence type="ECO:0000313" key="9">
    <source>
        <dbReference type="Proteomes" id="UP000434172"/>
    </source>
</evidence>
<evidence type="ECO:0000256" key="4">
    <source>
        <dbReference type="ARBA" id="ARBA00022723"/>
    </source>
</evidence>
<protein>
    <submittedName>
        <fullName evidence="8">Benzoate 4-monooxygenase cytochrome p450</fullName>
    </submittedName>
</protein>
<keyword evidence="6" id="KW-0408">Iron</keyword>
<reference evidence="8 9" key="1">
    <citation type="submission" date="2019-12" db="EMBL/GenBank/DDBJ databases">
        <title>A genome sequence resource for the geographically widespread anthracnose pathogen Colletotrichum asianum.</title>
        <authorList>
            <person name="Meng Y."/>
        </authorList>
    </citation>
    <scope>NUCLEOTIDE SEQUENCE [LARGE SCALE GENOMIC DNA]</scope>
    <source>
        <strain evidence="8 9">ICMP 18580</strain>
    </source>
</reference>
<evidence type="ECO:0000256" key="6">
    <source>
        <dbReference type="ARBA" id="ARBA00023004"/>
    </source>
</evidence>
<dbReference type="InterPro" id="IPR001128">
    <property type="entry name" value="Cyt_P450"/>
</dbReference>
<accession>A0A8H3W765</accession>
<dbReference type="InterPro" id="IPR011051">
    <property type="entry name" value="RmlC_Cupin_sf"/>
</dbReference>
<proteinExistence type="inferred from homology"/>
<dbReference type="GO" id="GO:0005506">
    <property type="term" value="F:iron ion binding"/>
    <property type="evidence" value="ECO:0007669"/>
    <property type="project" value="InterPro"/>
</dbReference>
<sequence>MAVQSPECYVLAQTRFCPNNELPYLVYRNVLPPDVTKQIASELLTKHGGWERFGPVWGPVSKRHFHPNVHECYAILSGTSTFLLGLAMGDSEADVEAAPEAAGCKGVDVRSTTGLRLRVSARDVVVQPAGTGHSSLDHDGNFRYISPFVSIKILLGTIDQDLRQLHRKYGNAVRWSPEHITFTTSEAWKTIYGHKHGQFPKYNSSEQLEPQSNILFADDANHARIRRGVSHAFSPKALAEQEPLIYEYVDKLVWRLSDVAESRMPTEMGRWFHIASFDIVGDLTFGESLGGLDNNELHYVVTHVLLFIERAKKLFELNSLLGPLRWIVMPIIARDAEKGFRDMFTYTRSAVQRRIDIDGELDRRDFMQGLLRGKDEKLISSMEEIITNANTIFVAGSDTTATLMTAAIFYLLSTPEAYKRAVTEMRSAFQSAAEINFTNATVRLPYLLAVLNETFRLYPPVPSVNERMVPDTGERIYVEDYYLPPHMSGLFTLKIL</sequence>
<evidence type="ECO:0000256" key="2">
    <source>
        <dbReference type="ARBA" id="ARBA00010617"/>
    </source>
</evidence>
<dbReference type="PANTHER" id="PTHR24305">
    <property type="entry name" value="CYTOCHROME P450"/>
    <property type="match status" value="1"/>
</dbReference>
<evidence type="ECO:0000256" key="5">
    <source>
        <dbReference type="ARBA" id="ARBA00023002"/>
    </source>
</evidence>
<dbReference type="Gene3D" id="2.60.120.10">
    <property type="entry name" value="Jelly Rolls"/>
    <property type="match status" value="1"/>
</dbReference>
<dbReference type="GO" id="GO:0016705">
    <property type="term" value="F:oxidoreductase activity, acting on paired donors, with incorporation or reduction of molecular oxygen"/>
    <property type="evidence" value="ECO:0007669"/>
    <property type="project" value="InterPro"/>
</dbReference>
<evidence type="ECO:0000313" key="8">
    <source>
        <dbReference type="EMBL" id="KAF0320421.1"/>
    </source>
</evidence>
<keyword evidence="5" id="KW-0560">Oxidoreductase</keyword>
<name>A0A8H3W765_9PEZI</name>
<dbReference type="PRINTS" id="PR00385">
    <property type="entry name" value="P450"/>
</dbReference>
<comment type="caution">
    <text evidence="8">The sequence shown here is derived from an EMBL/GenBank/DDBJ whole genome shotgun (WGS) entry which is preliminary data.</text>
</comment>
<dbReference type="OrthoDB" id="1470350at2759"/>
<dbReference type="PANTHER" id="PTHR24305:SF230">
    <property type="entry name" value="P450, PUTATIVE (EUROFUNG)-RELATED"/>
    <property type="match status" value="1"/>
</dbReference>
<organism evidence="8 9">
    <name type="scientific">Colletotrichum asianum</name>
    <dbReference type="NCBI Taxonomy" id="702518"/>
    <lineage>
        <taxon>Eukaryota</taxon>
        <taxon>Fungi</taxon>
        <taxon>Dikarya</taxon>
        <taxon>Ascomycota</taxon>
        <taxon>Pezizomycotina</taxon>
        <taxon>Sordariomycetes</taxon>
        <taxon>Hypocreomycetidae</taxon>
        <taxon>Glomerellales</taxon>
        <taxon>Glomerellaceae</taxon>
        <taxon>Colletotrichum</taxon>
        <taxon>Colletotrichum gloeosporioides species complex</taxon>
    </lineage>
</organism>
<dbReference type="Pfam" id="PF00067">
    <property type="entry name" value="p450"/>
    <property type="match status" value="1"/>
</dbReference>
<comment type="similarity">
    <text evidence="2">Belongs to the cytochrome P450 family.</text>
</comment>
<dbReference type="SUPFAM" id="SSF48264">
    <property type="entry name" value="Cytochrome P450"/>
    <property type="match status" value="1"/>
</dbReference>
<comment type="cofactor">
    <cofactor evidence="1">
        <name>heme</name>
        <dbReference type="ChEBI" id="CHEBI:30413"/>
    </cofactor>
</comment>
<dbReference type="InterPro" id="IPR002401">
    <property type="entry name" value="Cyt_P450_E_grp-I"/>
</dbReference>
<dbReference type="AlphaFoldDB" id="A0A8H3W765"/>
<dbReference type="EMBL" id="WOWK01000083">
    <property type="protein sequence ID" value="KAF0320421.1"/>
    <property type="molecule type" value="Genomic_DNA"/>
</dbReference>
<dbReference type="InterPro" id="IPR050121">
    <property type="entry name" value="Cytochrome_P450_monoxygenase"/>
</dbReference>